<dbReference type="Gene3D" id="3.40.50.720">
    <property type="entry name" value="NAD(P)-binding Rossmann-like Domain"/>
    <property type="match status" value="1"/>
</dbReference>
<evidence type="ECO:0000313" key="3">
    <source>
        <dbReference type="Proteomes" id="UP001239213"/>
    </source>
</evidence>
<dbReference type="InterPro" id="IPR013332">
    <property type="entry name" value="KPR_N"/>
</dbReference>
<dbReference type="EMBL" id="MPDP01000223">
    <property type="protein sequence ID" value="KAK1470865.1"/>
    <property type="molecule type" value="Genomic_DNA"/>
</dbReference>
<reference evidence="2" key="1">
    <citation type="submission" date="2016-11" db="EMBL/GenBank/DDBJ databases">
        <title>The genome sequence of Colletotrichum cuscutae.</title>
        <authorList>
            <person name="Baroncelli R."/>
        </authorList>
    </citation>
    <scope>NUCLEOTIDE SEQUENCE</scope>
    <source>
        <strain evidence="2">IMI 304802</strain>
    </source>
</reference>
<name>A0AAI9Y436_9PEZI</name>
<dbReference type="Proteomes" id="UP001239213">
    <property type="component" value="Unassembled WGS sequence"/>
</dbReference>
<proteinExistence type="predicted"/>
<accession>A0AAI9Y436</accession>
<dbReference type="SUPFAM" id="SSF51735">
    <property type="entry name" value="NAD(P)-binding Rossmann-fold domains"/>
    <property type="match status" value="1"/>
</dbReference>
<keyword evidence="3" id="KW-1185">Reference proteome</keyword>
<dbReference type="InterPro" id="IPR036291">
    <property type="entry name" value="NAD(P)-bd_dom_sf"/>
</dbReference>
<gene>
    <name evidence="2" type="ORF">CCUS01_00983</name>
</gene>
<sequence length="110" mass="12030">MQQAKVLIVGCGSVGTMCAFALQKSGNAEVTAILRSNYDLVQTQGYHIQSIDHGEIAGWKPHHMERYLEDALQHGPFDFVLVAMKNLPDVYTIPDIIGPAIAPQTLIVLV</sequence>
<feature type="domain" description="Ketopantoate reductase N-terminal" evidence="1">
    <location>
        <begin position="6"/>
        <end position="109"/>
    </location>
</feature>
<evidence type="ECO:0000313" key="2">
    <source>
        <dbReference type="EMBL" id="KAK1470865.1"/>
    </source>
</evidence>
<protein>
    <submittedName>
        <fullName evidence="2">2-dehydropantoate 2-reductase</fullName>
    </submittedName>
</protein>
<dbReference type="InterPro" id="IPR051402">
    <property type="entry name" value="KPR-Related"/>
</dbReference>
<evidence type="ECO:0000259" key="1">
    <source>
        <dbReference type="Pfam" id="PF02558"/>
    </source>
</evidence>
<comment type="caution">
    <text evidence="2">The sequence shown here is derived from an EMBL/GenBank/DDBJ whole genome shotgun (WGS) entry which is preliminary data.</text>
</comment>
<dbReference type="PANTHER" id="PTHR21708">
    <property type="entry name" value="PROBABLE 2-DEHYDROPANTOATE 2-REDUCTASE"/>
    <property type="match status" value="1"/>
</dbReference>
<dbReference type="PANTHER" id="PTHR21708:SF30">
    <property type="entry name" value="2-DEHYDROPANTOATE 2-REDUCTASE-RELATED"/>
    <property type="match status" value="1"/>
</dbReference>
<dbReference type="GO" id="GO:0005737">
    <property type="term" value="C:cytoplasm"/>
    <property type="evidence" value="ECO:0007669"/>
    <property type="project" value="TreeGrafter"/>
</dbReference>
<dbReference type="AlphaFoldDB" id="A0AAI9Y436"/>
<dbReference type="Pfam" id="PF02558">
    <property type="entry name" value="ApbA"/>
    <property type="match status" value="1"/>
</dbReference>
<organism evidence="2 3">
    <name type="scientific">Colletotrichum cuscutae</name>
    <dbReference type="NCBI Taxonomy" id="1209917"/>
    <lineage>
        <taxon>Eukaryota</taxon>
        <taxon>Fungi</taxon>
        <taxon>Dikarya</taxon>
        <taxon>Ascomycota</taxon>
        <taxon>Pezizomycotina</taxon>
        <taxon>Sordariomycetes</taxon>
        <taxon>Hypocreomycetidae</taxon>
        <taxon>Glomerellales</taxon>
        <taxon>Glomerellaceae</taxon>
        <taxon>Colletotrichum</taxon>
        <taxon>Colletotrichum acutatum species complex</taxon>
    </lineage>
</organism>